<protein>
    <submittedName>
        <fullName evidence="2">Uncharacterized protein</fullName>
    </submittedName>
</protein>
<reference evidence="2 3" key="1">
    <citation type="submission" date="2019-03" db="EMBL/GenBank/DDBJ databases">
        <title>First draft genome of Liparis tanakae, snailfish: a comprehensive survey of snailfish specific genes.</title>
        <authorList>
            <person name="Kim W."/>
            <person name="Song I."/>
            <person name="Jeong J.-H."/>
            <person name="Kim D."/>
            <person name="Kim S."/>
            <person name="Ryu S."/>
            <person name="Song J.Y."/>
            <person name="Lee S.K."/>
        </authorList>
    </citation>
    <scope>NUCLEOTIDE SEQUENCE [LARGE SCALE GENOMIC DNA]</scope>
    <source>
        <tissue evidence="2">Muscle</tissue>
    </source>
</reference>
<evidence type="ECO:0000313" key="3">
    <source>
        <dbReference type="Proteomes" id="UP000314294"/>
    </source>
</evidence>
<evidence type="ECO:0000256" key="1">
    <source>
        <dbReference type="SAM" id="MobiDB-lite"/>
    </source>
</evidence>
<gene>
    <name evidence="2" type="ORF">EYF80_050308</name>
</gene>
<feature type="compositionally biased region" description="Basic and acidic residues" evidence="1">
    <location>
        <begin position="157"/>
        <end position="167"/>
    </location>
</feature>
<keyword evidence="3" id="KW-1185">Reference proteome</keyword>
<sequence length="178" mass="19931">MHLRTERLEWLTGGSDACRRVEGLPALMHVHLRVAERICMQQVPSFQIRTRITPDVLGFLPLLQHRQEEASRRGQETITQEEKTCDPLCWSHEGEMRPAGSTSMMFLQGVRNNPSPGSSVCSWGVYTASHCIRWACSSAPQPGDYHRAEVAEWAAPAERDGCSRMEPSDESGPSVSIR</sequence>
<comment type="caution">
    <text evidence="2">The sequence shown here is derived from an EMBL/GenBank/DDBJ whole genome shotgun (WGS) entry which is preliminary data.</text>
</comment>
<accession>A0A4Z2FGL8</accession>
<evidence type="ECO:0000313" key="2">
    <source>
        <dbReference type="EMBL" id="TNN39532.1"/>
    </source>
</evidence>
<feature type="region of interest" description="Disordered" evidence="1">
    <location>
        <begin position="157"/>
        <end position="178"/>
    </location>
</feature>
<name>A0A4Z2FGL8_9TELE</name>
<proteinExistence type="predicted"/>
<dbReference type="AlphaFoldDB" id="A0A4Z2FGL8"/>
<organism evidence="2 3">
    <name type="scientific">Liparis tanakae</name>
    <name type="common">Tanaka's snailfish</name>
    <dbReference type="NCBI Taxonomy" id="230148"/>
    <lineage>
        <taxon>Eukaryota</taxon>
        <taxon>Metazoa</taxon>
        <taxon>Chordata</taxon>
        <taxon>Craniata</taxon>
        <taxon>Vertebrata</taxon>
        <taxon>Euteleostomi</taxon>
        <taxon>Actinopterygii</taxon>
        <taxon>Neopterygii</taxon>
        <taxon>Teleostei</taxon>
        <taxon>Neoteleostei</taxon>
        <taxon>Acanthomorphata</taxon>
        <taxon>Eupercaria</taxon>
        <taxon>Perciformes</taxon>
        <taxon>Cottioidei</taxon>
        <taxon>Cottales</taxon>
        <taxon>Liparidae</taxon>
        <taxon>Liparis</taxon>
    </lineage>
</organism>
<dbReference type="Proteomes" id="UP000314294">
    <property type="component" value="Unassembled WGS sequence"/>
</dbReference>
<dbReference type="EMBL" id="SRLO01001272">
    <property type="protein sequence ID" value="TNN39532.1"/>
    <property type="molecule type" value="Genomic_DNA"/>
</dbReference>